<dbReference type="InterPro" id="IPR037294">
    <property type="entry name" value="ABC_BtuC-like"/>
</dbReference>
<dbReference type="RefSeq" id="WP_314205794.1">
    <property type="nucleotide sequence ID" value="NZ_JAVTLL010000027.1"/>
</dbReference>
<evidence type="ECO:0000256" key="4">
    <source>
        <dbReference type="ARBA" id="ARBA00022475"/>
    </source>
</evidence>
<feature type="transmembrane region" description="Helical" evidence="8">
    <location>
        <begin position="110"/>
        <end position="128"/>
    </location>
</feature>
<dbReference type="Gene3D" id="1.10.3470.10">
    <property type="entry name" value="ABC transporter involved in vitamin B12 uptake, BtuC"/>
    <property type="match status" value="1"/>
</dbReference>
<evidence type="ECO:0000256" key="3">
    <source>
        <dbReference type="ARBA" id="ARBA00022448"/>
    </source>
</evidence>
<reference evidence="10" key="1">
    <citation type="submission" date="2023-07" db="EMBL/GenBank/DDBJ databases">
        <title>Draft genome sequence of the endophytic actinobacterium Streptomyces justiciae WPN32, a potential antibiotic producer.</title>
        <authorList>
            <person name="Yasawong M."/>
            <person name="Pana W."/>
            <person name="Ganta P."/>
            <person name="Santapan N."/>
            <person name="Songngamsuk T."/>
            <person name="Phatcharaharikarn M."/>
            <person name="Kerdtoob S."/>
            <person name="Nantapong N."/>
        </authorList>
    </citation>
    <scope>NUCLEOTIDE SEQUENCE [LARGE SCALE GENOMIC DNA]</scope>
    <source>
        <strain evidence="10">WPN32</strain>
    </source>
</reference>
<gene>
    <name evidence="9" type="ORF">RQC66_33365</name>
</gene>
<dbReference type="InterPro" id="IPR000522">
    <property type="entry name" value="ABC_transptr_permease_BtuC"/>
</dbReference>
<comment type="caution">
    <text evidence="9">The sequence shown here is derived from an EMBL/GenBank/DDBJ whole genome shotgun (WGS) entry which is preliminary data.</text>
</comment>
<evidence type="ECO:0000256" key="2">
    <source>
        <dbReference type="ARBA" id="ARBA00007935"/>
    </source>
</evidence>
<dbReference type="Pfam" id="PF01032">
    <property type="entry name" value="FecCD"/>
    <property type="match status" value="1"/>
</dbReference>
<evidence type="ECO:0000313" key="9">
    <source>
        <dbReference type="EMBL" id="MDT7845615.1"/>
    </source>
</evidence>
<name>A0ABU3M290_9ACTN</name>
<keyword evidence="7 8" id="KW-0472">Membrane</keyword>
<evidence type="ECO:0000256" key="1">
    <source>
        <dbReference type="ARBA" id="ARBA00004651"/>
    </source>
</evidence>
<proteinExistence type="inferred from homology"/>
<evidence type="ECO:0000256" key="7">
    <source>
        <dbReference type="ARBA" id="ARBA00023136"/>
    </source>
</evidence>
<dbReference type="EMBL" id="JAVTLL010000027">
    <property type="protein sequence ID" value="MDT7845615.1"/>
    <property type="molecule type" value="Genomic_DNA"/>
</dbReference>
<feature type="transmembrane region" description="Helical" evidence="8">
    <location>
        <begin position="210"/>
        <end position="228"/>
    </location>
</feature>
<feature type="transmembrane region" description="Helical" evidence="8">
    <location>
        <begin position="320"/>
        <end position="340"/>
    </location>
</feature>
<feature type="transmembrane region" description="Helical" evidence="8">
    <location>
        <begin position="161"/>
        <end position="183"/>
    </location>
</feature>
<feature type="transmembrane region" description="Helical" evidence="8">
    <location>
        <begin position="134"/>
        <end position="154"/>
    </location>
</feature>
<protein>
    <submittedName>
        <fullName evidence="9">Iron chelate uptake ABC transporter family permease subunit</fullName>
    </submittedName>
</protein>
<keyword evidence="10" id="KW-1185">Reference proteome</keyword>
<evidence type="ECO:0000256" key="6">
    <source>
        <dbReference type="ARBA" id="ARBA00022989"/>
    </source>
</evidence>
<feature type="transmembrane region" description="Helical" evidence="8">
    <location>
        <begin position="25"/>
        <end position="45"/>
    </location>
</feature>
<evidence type="ECO:0000313" key="10">
    <source>
        <dbReference type="Proteomes" id="UP001257948"/>
    </source>
</evidence>
<accession>A0ABU3M290</accession>
<comment type="subcellular location">
    <subcellularLocation>
        <location evidence="1">Cell membrane</location>
        <topology evidence="1">Multi-pass membrane protein</topology>
    </subcellularLocation>
</comment>
<keyword evidence="4" id="KW-1003">Cell membrane</keyword>
<keyword evidence="5 8" id="KW-0812">Transmembrane</keyword>
<evidence type="ECO:0000256" key="5">
    <source>
        <dbReference type="ARBA" id="ARBA00022692"/>
    </source>
</evidence>
<feature type="transmembrane region" description="Helical" evidence="8">
    <location>
        <begin position="80"/>
        <end position="98"/>
    </location>
</feature>
<dbReference type="CDD" id="cd06550">
    <property type="entry name" value="TM_ABC_iron-siderophores_like"/>
    <property type="match status" value="1"/>
</dbReference>
<keyword evidence="3" id="KW-0813">Transport</keyword>
<dbReference type="SUPFAM" id="SSF81345">
    <property type="entry name" value="ABC transporter involved in vitamin B12 uptake, BtuC"/>
    <property type="match status" value="1"/>
</dbReference>
<evidence type="ECO:0000256" key="8">
    <source>
        <dbReference type="SAM" id="Phobius"/>
    </source>
</evidence>
<dbReference type="PANTHER" id="PTHR30472:SF24">
    <property type="entry name" value="FERRIC ENTEROBACTIN TRANSPORT SYSTEM PERMEASE PROTEIN FEPG"/>
    <property type="match status" value="1"/>
</dbReference>
<dbReference type="Proteomes" id="UP001257948">
    <property type="component" value="Unassembled WGS sequence"/>
</dbReference>
<sequence length="349" mass="35871">MILVHRDRVALVRTSRWSLRCDTRALLVCALLALLTICATILAIGTGTYELSPLDVLRTFAGKGPPGAEFIVLDLRLPRALVAVLVGFGMGMAGAVFQSLTRNPLGSPDIIGFGNGASAGALVVIIFFDAGDTQTAVGAVCGGFATAAAVYLLAWKRGVHGFRLVLVGIGASAVLGAATEFLYVRADIGKAAQAATWTIGSLNARDWGDVRIGVLGLVLLVPLVLAYARRLTVLEMGDDTAGALGVPPERSRLVLLCAGTGLTAMAVAAAGPIPFVAMAAPQLARRVTGAAGPNILPAAWTGALLVSAADLAVQRVTGSALLPVGVFTGVAGGVYLAWLLRGERRAERL</sequence>
<dbReference type="PANTHER" id="PTHR30472">
    <property type="entry name" value="FERRIC ENTEROBACTIN TRANSPORT SYSTEM PERMEASE PROTEIN"/>
    <property type="match status" value="1"/>
</dbReference>
<comment type="similarity">
    <text evidence="2">Belongs to the binding-protein-dependent transport system permease family. FecCD subfamily.</text>
</comment>
<organism evidence="9 10">
    <name type="scientific">Streptomyces justiciae</name>
    <dbReference type="NCBI Taxonomy" id="2780140"/>
    <lineage>
        <taxon>Bacteria</taxon>
        <taxon>Bacillati</taxon>
        <taxon>Actinomycetota</taxon>
        <taxon>Actinomycetes</taxon>
        <taxon>Kitasatosporales</taxon>
        <taxon>Streptomycetaceae</taxon>
        <taxon>Streptomyces</taxon>
    </lineage>
</organism>
<keyword evidence="6 8" id="KW-1133">Transmembrane helix</keyword>
<feature type="transmembrane region" description="Helical" evidence="8">
    <location>
        <begin position="253"/>
        <end position="275"/>
    </location>
</feature>